<dbReference type="InterPro" id="IPR029058">
    <property type="entry name" value="AB_hydrolase_fold"/>
</dbReference>
<dbReference type="GO" id="GO:0016787">
    <property type="term" value="F:hydrolase activity"/>
    <property type="evidence" value="ECO:0007669"/>
    <property type="project" value="UniProtKB-KW"/>
</dbReference>
<feature type="domain" description="Peptidase S9 prolyl oligopeptidase catalytic" evidence="2">
    <location>
        <begin position="172"/>
        <end position="232"/>
    </location>
</feature>
<gene>
    <name evidence="3" type="ORF">AAHA92_00682</name>
</gene>
<keyword evidence="4" id="KW-1185">Reference proteome</keyword>
<dbReference type="SUPFAM" id="SSF53474">
    <property type="entry name" value="alpha/beta-Hydrolases"/>
    <property type="match status" value="1"/>
</dbReference>
<evidence type="ECO:0000313" key="4">
    <source>
        <dbReference type="Proteomes" id="UP001567538"/>
    </source>
</evidence>
<dbReference type="PANTHER" id="PTHR42776:SF28">
    <property type="entry name" value="GLUTAMYL ENDOPEPTIDASE, CHLOROPLASTIC-RELATED"/>
    <property type="match status" value="1"/>
</dbReference>
<reference evidence="3 4" key="1">
    <citation type="submission" date="2024-06" db="EMBL/GenBank/DDBJ databases">
        <title>A chromosome level genome sequence of Diviner's sage (Salvia divinorum).</title>
        <authorList>
            <person name="Ford S.A."/>
            <person name="Ro D.-K."/>
            <person name="Ness R.W."/>
            <person name="Phillips M.A."/>
        </authorList>
    </citation>
    <scope>NUCLEOTIDE SEQUENCE [LARGE SCALE GENOMIC DNA]</scope>
    <source>
        <strain evidence="3">SAF-2024a</strain>
        <tissue evidence="3">Leaf</tissue>
    </source>
</reference>
<sequence length="280" mass="31103">MRSIESKEKTYHKEQLETSSSHSNRKMYCCDDFVLVFERSLKNKMKTWNICDVVARIRKEGDIDVYIILFGSGPIPFLKLVNTRTGKGCQIWQGNMGKYYENFSHLVSADEGDLLLSRLKVVISKESSTENLQYYILSWPEKKSYAILIGPKFSSKSDSLEYVDELVATAEAAVNAVVRRGVVDPQRIVVGGCANGAFIASTLLANAPQHFCCGITRSGVFNTSFCMKKLSKPLLMIHGEDTDVSQATGEHNALIDTWLDKHCVAVQGLSSSGKRKCPVG</sequence>
<evidence type="ECO:0000256" key="1">
    <source>
        <dbReference type="ARBA" id="ARBA00022801"/>
    </source>
</evidence>
<dbReference type="Gene3D" id="3.40.50.1820">
    <property type="entry name" value="alpha/beta hydrolase"/>
    <property type="match status" value="1"/>
</dbReference>
<evidence type="ECO:0000259" key="2">
    <source>
        <dbReference type="Pfam" id="PF00326"/>
    </source>
</evidence>
<dbReference type="Pfam" id="PF00326">
    <property type="entry name" value="Peptidase_S9"/>
    <property type="match status" value="1"/>
</dbReference>
<dbReference type="EMBL" id="JBEAFC010000001">
    <property type="protein sequence ID" value="KAL1569171.1"/>
    <property type="molecule type" value="Genomic_DNA"/>
</dbReference>
<evidence type="ECO:0000313" key="3">
    <source>
        <dbReference type="EMBL" id="KAL1569171.1"/>
    </source>
</evidence>
<proteinExistence type="predicted"/>
<name>A0ABD1IPM9_SALDI</name>
<dbReference type="AlphaFoldDB" id="A0ABD1IPM9"/>
<dbReference type="PANTHER" id="PTHR42776">
    <property type="entry name" value="SERINE PEPTIDASE S9 FAMILY MEMBER"/>
    <property type="match status" value="1"/>
</dbReference>
<organism evidence="3 4">
    <name type="scientific">Salvia divinorum</name>
    <name type="common">Maria pastora</name>
    <name type="synonym">Diviner's sage</name>
    <dbReference type="NCBI Taxonomy" id="28513"/>
    <lineage>
        <taxon>Eukaryota</taxon>
        <taxon>Viridiplantae</taxon>
        <taxon>Streptophyta</taxon>
        <taxon>Embryophyta</taxon>
        <taxon>Tracheophyta</taxon>
        <taxon>Spermatophyta</taxon>
        <taxon>Magnoliopsida</taxon>
        <taxon>eudicotyledons</taxon>
        <taxon>Gunneridae</taxon>
        <taxon>Pentapetalae</taxon>
        <taxon>asterids</taxon>
        <taxon>lamiids</taxon>
        <taxon>Lamiales</taxon>
        <taxon>Lamiaceae</taxon>
        <taxon>Nepetoideae</taxon>
        <taxon>Mentheae</taxon>
        <taxon>Salviinae</taxon>
        <taxon>Salvia</taxon>
        <taxon>Salvia subgen. Calosphace</taxon>
    </lineage>
</organism>
<keyword evidence="1" id="KW-0378">Hydrolase</keyword>
<accession>A0ABD1IPM9</accession>
<dbReference type="InterPro" id="IPR001375">
    <property type="entry name" value="Peptidase_S9_cat"/>
</dbReference>
<comment type="caution">
    <text evidence="3">The sequence shown here is derived from an EMBL/GenBank/DDBJ whole genome shotgun (WGS) entry which is preliminary data.</text>
</comment>
<protein>
    <submittedName>
        <fullName evidence="3">Glutamyl endopeptidase, chloroplastic</fullName>
    </submittedName>
</protein>
<dbReference type="Proteomes" id="UP001567538">
    <property type="component" value="Unassembled WGS sequence"/>
</dbReference>